<evidence type="ECO:0000313" key="7">
    <source>
        <dbReference type="EMBL" id="ALC49025.1"/>
    </source>
</evidence>
<feature type="binding site" evidence="6">
    <location>
        <position position="131"/>
    </location>
    <ligand>
        <name>Mg(2+)</name>
        <dbReference type="ChEBI" id="CHEBI:18420"/>
    </ligand>
</feature>
<dbReference type="OMA" id="FHSHECQ"/>
<keyword evidence="3 6" id="KW-0479">Metal-binding</keyword>
<dbReference type="Gene3D" id="3.40.50.1000">
    <property type="entry name" value="HAD superfamily/HAD-like"/>
    <property type="match status" value="1"/>
</dbReference>
<accession>A0A0M4F958</accession>
<dbReference type="InterPro" id="IPR016965">
    <property type="entry name" value="Pase_PHOSPHO-typ"/>
</dbReference>
<organism evidence="7 8">
    <name type="scientific">Drosophila busckii</name>
    <name type="common">Fruit fly</name>
    <dbReference type="NCBI Taxonomy" id="30019"/>
    <lineage>
        <taxon>Eukaryota</taxon>
        <taxon>Metazoa</taxon>
        <taxon>Ecdysozoa</taxon>
        <taxon>Arthropoda</taxon>
        <taxon>Hexapoda</taxon>
        <taxon>Insecta</taxon>
        <taxon>Pterygota</taxon>
        <taxon>Neoptera</taxon>
        <taxon>Endopterygota</taxon>
        <taxon>Diptera</taxon>
        <taxon>Brachycera</taxon>
        <taxon>Muscomorpha</taxon>
        <taxon>Ephydroidea</taxon>
        <taxon>Drosophilidae</taxon>
        <taxon>Drosophila</taxon>
    </lineage>
</organism>
<dbReference type="AlphaFoldDB" id="A0A0M4F958"/>
<protein>
    <submittedName>
        <fullName evidence="7">CG14212</fullName>
    </submittedName>
</protein>
<gene>
    <name evidence="7" type="ORF">Dbus_chrXg881</name>
</gene>
<comment type="cofactor">
    <cofactor evidence="1 6">
        <name>Mg(2+)</name>
        <dbReference type="ChEBI" id="CHEBI:18420"/>
    </cofactor>
</comment>
<evidence type="ECO:0000256" key="6">
    <source>
        <dbReference type="PIRSR" id="PIRSR031051-3"/>
    </source>
</evidence>
<dbReference type="InterPro" id="IPR036412">
    <property type="entry name" value="HAD-like_sf"/>
</dbReference>
<dbReference type="PANTHER" id="PTHR20889:SF12">
    <property type="entry name" value="LP01149P"/>
    <property type="match status" value="1"/>
</dbReference>
<sequence length="192" mass="21503">MQQVLETLHQQHGIGAAKIAQQVREVPAVPGILGLLRRLAAQRAHIDMHIVSDANSFFIEHWLEAHQLTNIFAGVHTNPASVDCNELLQIMPYEQQTHCDLCPPNLCKGGVMANLMAAVHVPYKRIIYVGDSCNDLCAIVALRPGDIACIRCGEELHAKLPAHEHQLRCELLHWRDGDDLEQQLFDDCLRNL</sequence>
<dbReference type="PIRSF" id="PIRSF031051">
    <property type="entry name" value="PyrdxlP_Pase_PHOSPHO2"/>
    <property type="match status" value="1"/>
</dbReference>
<dbReference type="Pfam" id="PF06888">
    <property type="entry name" value="Put_Phosphatase"/>
    <property type="match status" value="1"/>
</dbReference>
<dbReference type="PANTHER" id="PTHR20889">
    <property type="entry name" value="PHOSPHATASE, ORPHAN 1, 2"/>
    <property type="match status" value="1"/>
</dbReference>
<proteinExistence type="inferred from homology"/>
<dbReference type="Proteomes" id="UP000494163">
    <property type="component" value="Chromosome X"/>
</dbReference>
<evidence type="ECO:0000256" key="1">
    <source>
        <dbReference type="ARBA" id="ARBA00001946"/>
    </source>
</evidence>
<keyword evidence="4" id="KW-0378">Hydrolase</keyword>
<dbReference type="InterPro" id="IPR023214">
    <property type="entry name" value="HAD_sf"/>
</dbReference>
<dbReference type="STRING" id="30019.A0A0M4F958"/>
<dbReference type="GO" id="GO:0016791">
    <property type="term" value="F:phosphatase activity"/>
    <property type="evidence" value="ECO:0007669"/>
    <property type="project" value="InterPro"/>
</dbReference>
<name>A0A0M4F958_DROBS</name>
<dbReference type="NCBIfam" id="TIGR01489">
    <property type="entry name" value="DKMTPPase-SF"/>
    <property type="match status" value="1"/>
</dbReference>
<dbReference type="NCBIfam" id="TIGR01488">
    <property type="entry name" value="HAD-SF-IB"/>
    <property type="match status" value="1"/>
</dbReference>
<comment type="similarity">
    <text evidence="2">Belongs to the HAD-like hydrolase superfamily. PHOSPHO family.</text>
</comment>
<dbReference type="GO" id="GO:0046872">
    <property type="term" value="F:metal ion binding"/>
    <property type="evidence" value="ECO:0007669"/>
    <property type="project" value="UniProtKB-KW"/>
</dbReference>
<dbReference type="OrthoDB" id="10267182at2759"/>
<evidence type="ECO:0000256" key="2">
    <source>
        <dbReference type="ARBA" id="ARBA00008541"/>
    </source>
</evidence>
<evidence type="ECO:0000256" key="3">
    <source>
        <dbReference type="ARBA" id="ARBA00022723"/>
    </source>
</evidence>
<reference evidence="7 8" key="1">
    <citation type="submission" date="2015-08" db="EMBL/GenBank/DDBJ databases">
        <title>Ancestral chromatin configuration constrains chromatin evolution on differentiating sex chromosomes in Drosophila.</title>
        <authorList>
            <person name="Zhou Q."/>
            <person name="Bachtrog D."/>
        </authorList>
    </citation>
    <scope>NUCLEOTIDE SEQUENCE [LARGE SCALE GENOMIC DNA]</scope>
    <source>
        <tissue evidence="7">Whole larvae</tissue>
    </source>
</reference>
<dbReference type="EMBL" id="CP012528">
    <property type="protein sequence ID" value="ALC49025.1"/>
    <property type="molecule type" value="Genomic_DNA"/>
</dbReference>
<dbReference type="SUPFAM" id="SSF56784">
    <property type="entry name" value="HAD-like"/>
    <property type="match status" value="1"/>
</dbReference>
<keyword evidence="5 6" id="KW-0460">Magnesium</keyword>
<evidence type="ECO:0000256" key="5">
    <source>
        <dbReference type="ARBA" id="ARBA00022842"/>
    </source>
</evidence>
<evidence type="ECO:0000256" key="4">
    <source>
        <dbReference type="ARBA" id="ARBA00022801"/>
    </source>
</evidence>
<dbReference type="InterPro" id="IPR006384">
    <property type="entry name" value="HAD_hydro_PyrdxlP_Pase-like"/>
</dbReference>
<keyword evidence="8" id="KW-1185">Reference proteome</keyword>
<evidence type="ECO:0000313" key="8">
    <source>
        <dbReference type="Proteomes" id="UP000494163"/>
    </source>
</evidence>